<name>A0A9Q6HLP2_9STAP</name>
<dbReference type="RefSeq" id="WP_142397526.1">
    <property type="nucleotide sequence ID" value="NZ_PZFQ01000091.1"/>
</dbReference>
<feature type="non-terminal residue" evidence="1">
    <location>
        <position position="179"/>
    </location>
</feature>
<dbReference type="Proteomes" id="UP000241960">
    <property type="component" value="Unassembled WGS sequence"/>
</dbReference>
<comment type="caution">
    <text evidence="1">The sequence shown here is derived from an EMBL/GenBank/DDBJ whole genome shotgun (WGS) entry which is preliminary data.</text>
</comment>
<sequence>MSNILKTNVENREEIIENLRKEIIGPDIDLKYTQIIDENTTAANVINNHLSYRYGSIIEEIYNQGLPSKKYAAGLLYPTKHTLNTIEEDDNDENEKELQVDLNNKQVNNDKNEEETNEVSISGSEMYKQSTMGITFAIPEDVNTLKVKFECGHYKLKTNYNTNLQSINGYNKNWWMRRG</sequence>
<protein>
    <submittedName>
        <fullName evidence="1">Uncharacterized protein</fullName>
    </submittedName>
</protein>
<accession>A0A9Q6HLP2</accession>
<gene>
    <name evidence="1" type="ORF">BU058_13285</name>
</gene>
<reference evidence="1 2" key="1">
    <citation type="journal article" date="2016" name="Front. Microbiol.">
        <title>Comprehensive Phylogenetic Analysis of Bovine Non-aureus Staphylococci Species Based on Whole-Genome Sequencing.</title>
        <authorList>
            <person name="Naushad S."/>
            <person name="Barkema H.W."/>
            <person name="Luby C."/>
            <person name="Condas L.A."/>
            <person name="Nobrega D.B."/>
            <person name="Carson D.A."/>
            <person name="De Buck J."/>
        </authorList>
    </citation>
    <scope>NUCLEOTIDE SEQUENCE [LARGE SCALE GENOMIC DNA]</scope>
    <source>
        <strain evidence="1 2">SNUC 1231</strain>
    </source>
</reference>
<evidence type="ECO:0000313" key="1">
    <source>
        <dbReference type="EMBL" id="PTI73333.1"/>
    </source>
</evidence>
<dbReference type="EMBL" id="PZFQ01000091">
    <property type="protein sequence ID" value="PTI73333.1"/>
    <property type="molecule type" value="Genomic_DNA"/>
</dbReference>
<dbReference type="AlphaFoldDB" id="A0A9Q6HLP2"/>
<organism evidence="1 2">
    <name type="scientific">Staphylococcus succinus</name>
    <dbReference type="NCBI Taxonomy" id="61015"/>
    <lineage>
        <taxon>Bacteria</taxon>
        <taxon>Bacillati</taxon>
        <taxon>Bacillota</taxon>
        <taxon>Bacilli</taxon>
        <taxon>Bacillales</taxon>
        <taxon>Staphylococcaceae</taxon>
        <taxon>Staphylococcus</taxon>
    </lineage>
</organism>
<evidence type="ECO:0000313" key="2">
    <source>
        <dbReference type="Proteomes" id="UP000241960"/>
    </source>
</evidence>
<proteinExistence type="predicted"/>